<evidence type="ECO:0000259" key="10">
    <source>
        <dbReference type="PROSITE" id="PS51449"/>
    </source>
</evidence>
<dbReference type="GO" id="GO:0006400">
    <property type="term" value="P:tRNA modification"/>
    <property type="evidence" value="ECO:0007669"/>
    <property type="project" value="InterPro"/>
</dbReference>
<feature type="binding site" evidence="8">
    <location>
        <position position="46"/>
    </location>
    <ligand>
        <name>[4Fe-4S] cluster</name>
        <dbReference type="ChEBI" id="CHEBI:49883"/>
        <label>1</label>
    </ligand>
</feature>
<dbReference type="NCBIfam" id="TIGR00089">
    <property type="entry name" value="MiaB/RimO family radical SAM methylthiotransferase"/>
    <property type="match status" value="1"/>
</dbReference>
<feature type="domain" description="TRAM" evidence="9">
    <location>
        <begin position="354"/>
        <end position="423"/>
    </location>
</feature>
<dbReference type="Gene3D" id="3.80.30.20">
    <property type="entry name" value="tm_1862 like domain"/>
    <property type="match status" value="1"/>
</dbReference>
<proteinExistence type="inferred from homology"/>
<evidence type="ECO:0000256" key="3">
    <source>
        <dbReference type="ARBA" id="ARBA00022679"/>
    </source>
</evidence>
<dbReference type="FunFam" id="3.80.30.20:FF:000001">
    <property type="entry name" value="tRNA-2-methylthio-N(6)-dimethylallyladenosine synthase 2"/>
    <property type="match status" value="1"/>
</dbReference>
<dbReference type="PANTHER" id="PTHR43837">
    <property type="entry name" value="RIBOSOMAL PROTEIN S12 METHYLTHIOTRANSFERASE RIMO"/>
    <property type="match status" value="1"/>
</dbReference>
<dbReference type="Pfam" id="PF18693">
    <property type="entry name" value="TRAM_2"/>
    <property type="match status" value="1"/>
</dbReference>
<dbReference type="InterPro" id="IPR012340">
    <property type="entry name" value="NA-bd_OB-fold"/>
</dbReference>
<comment type="similarity">
    <text evidence="8">Belongs to the methylthiotransferase family. RimO subfamily.</text>
</comment>
<dbReference type="PROSITE" id="PS51449">
    <property type="entry name" value="MTTASE_N"/>
    <property type="match status" value="1"/>
</dbReference>
<dbReference type="NCBIfam" id="TIGR01125">
    <property type="entry name" value="30S ribosomal protein S12 methylthiotransferase RimO"/>
    <property type="match status" value="1"/>
</dbReference>
<dbReference type="SFLD" id="SFLDF00274">
    <property type="entry name" value="ribosomal_protein_S12_methylth"/>
    <property type="match status" value="1"/>
</dbReference>
<keyword evidence="3 8" id="KW-0808">Transferase</keyword>
<accession>A0A497XN46</accession>
<evidence type="ECO:0000256" key="8">
    <source>
        <dbReference type="HAMAP-Rule" id="MF_01865"/>
    </source>
</evidence>
<dbReference type="SUPFAM" id="SSF102114">
    <property type="entry name" value="Radical SAM enzymes"/>
    <property type="match status" value="1"/>
</dbReference>
<evidence type="ECO:0000256" key="1">
    <source>
        <dbReference type="ARBA" id="ARBA00022485"/>
    </source>
</evidence>
<keyword evidence="12" id="KW-0689">Ribosomal protein</keyword>
<dbReference type="HAMAP" id="MF_01865">
    <property type="entry name" value="MTTase_RimO"/>
    <property type="match status" value="1"/>
</dbReference>
<feature type="binding site" evidence="8">
    <location>
        <position position="135"/>
    </location>
    <ligand>
        <name>[4Fe-4S] cluster</name>
        <dbReference type="ChEBI" id="CHEBI:49883"/>
        <label>2</label>
        <note>4Fe-4S-S-AdoMet</note>
    </ligand>
</feature>
<evidence type="ECO:0000313" key="12">
    <source>
        <dbReference type="EMBL" id="RLJ70376.1"/>
    </source>
</evidence>
<dbReference type="GO" id="GO:0005829">
    <property type="term" value="C:cytosol"/>
    <property type="evidence" value="ECO:0007669"/>
    <property type="project" value="TreeGrafter"/>
</dbReference>
<feature type="domain" description="MTTase N-terminal" evidence="10">
    <location>
        <begin position="1"/>
        <end position="112"/>
    </location>
</feature>
<evidence type="ECO:0000259" key="11">
    <source>
        <dbReference type="PROSITE" id="PS51918"/>
    </source>
</evidence>
<dbReference type="SMART" id="SM00729">
    <property type="entry name" value="Elp3"/>
    <property type="match status" value="1"/>
</dbReference>
<dbReference type="InterPro" id="IPR005839">
    <property type="entry name" value="Methylthiotransferase"/>
</dbReference>
<dbReference type="InterPro" id="IPR005840">
    <property type="entry name" value="Ribosomal_uS12_MeSTrfase_RimO"/>
</dbReference>
<dbReference type="SFLD" id="SFLDS00029">
    <property type="entry name" value="Radical_SAM"/>
    <property type="match status" value="1"/>
</dbReference>
<keyword evidence="4 8" id="KW-0949">S-adenosyl-L-methionine</keyword>
<keyword evidence="12" id="KW-0687">Ribonucleoprotein</keyword>
<dbReference type="EMBL" id="RCCJ01000001">
    <property type="protein sequence ID" value="RLJ70376.1"/>
    <property type="molecule type" value="Genomic_DNA"/>
</dbReference>
<evidence type="ECO:0000256" key="6">
    <source>
        <dbReference type="ARBA" id="ARBA00023004"/>
    </source>
</evidence>
<dbReference type="GO" id="GO:0005840">
    <property type="term" value="C:ribosome"/>
    <property type="evidence" value="ECO:0007669"/>
    <property type="project" value="UniProtKB-KW"/>
</dbReference>
<dbReference type="InterPro" id="IPR020612">
    <property type="entry name" value="Methylthiotransferase_CS"/>
</dbReference>
<evidence type="ECO:0000313" key="13">
    <source>
        <dbReference type="Proteomes" id="UP000267841"/>
    </source>
</evidence>
<dbReference type="PROSITE" id="PS01278">
    <property type="entry name" value="MTTASE_RADICAL"/>
    <property type="match status" value="1"/>
</dbReference>
<comment type="subcellular location">
    <subcellularLocation>
        <location evidence="8">Cytoplasm</location>
    </subcellularLocation>
</comment>
<dbReference type="GO" id="GO:0051539">
    <property type="term" value="F:4 iron, 4 sulfur cluster binding"/>
    <property type="evidence" value="ECO:0007669"/>
    <property type="project" value="UniProtKB-UniRule"/>
</dbReference>
<comment type="caution">
    <text evidence="12">The sequence shown here is derived from an EMBL/GenBank/DDBJ whole genome shotgun (WGS) entry which is preliminary data.</text>
</comment>
<dbReference type="InterPro" id="IPR002792">
    <property type="entry name" value="TRAM_dom"/>
</dbReference>
<dbReference type="AlphaFoldDB" id="A0A497XN46"/>
<name>A0A497XN46_9AQUI</name>
<dbReference type="GO" id="GO:0103039">
    <property type="term" value="F:protein methylthiotransferase activity"/>
    <property type="evidence" value="ECO:0007669"/>
    <property type="project" value="UniProtKB-EC"/>
</dbReference>
<feature type="binding site" evidence="8">
    <location>
        <position position="75"/>
    </location>
    <ligand>
        <name>[4Fe-4S] cluster</name>
        <dbReference type="ChEBI" id="CHEBI:49883"/>
        <label>1</label>
    </ligand>
</feature>
<evidence type="ECO:0000259" key="9">
    <source>
        <dbReference type="PROSITE" id="PS50926"/>
    </source>
</evidence>
<dbReference type="Proteomes" id="UP000267841">
    <property type="component" value="Unassembled WGS sequence"/>
</dbReference>
<comment type="catalytic activity">
    <reaction evidence="8">
        <text>L-aspartate(89)-[ribosomal protein uS12]-hydrogen + (sulfur carrier)-SH + AH2 + 2 S-adenosyl-L-methionine = 3-methylsulfanyl-L-aspartate(89)-[ribosomal protein uS12]-hydrogen + (sulfur carrier)-H + 5'-deoxyadenosine + L-methionine + A + S-adenosyl-L-homocysteine + 2 H(+)</text>
        <dbReference type="Rhea" id="RHEA:37087"/>
        <dbReference type="Rhea" id="RHEA-COMP:10460"/>
        <dbReference type="Rhea" id="RHEA-COMP:10461"/>
        <dbReference type="Rhea" id="RHEA-COMP:14737"/>
        <dbReference type="Rhea" id="RHEA-COMP:14739"/>
        <dbReference type="ChEBI" id="CHEBI:13193"/>
        <dbReference type="ChEBI" id="CHEBI:15378"/>
        <dbReference type="ChEBI" id="CHEBI:17319"/>
        <dbReference type="ChEBI" id="CHEBI:17499"/>
        <dbReference type="ChEBI" id="CHEBI:29917"/>
        <dbReference type="ChEBI" id="CHEBI:29961"/>
        <dbReference type="ChEBI" id="CHEBI:57844"/>
        <dbReference type="ChEBI" id="CHEBI:57856"/>
        <dbReference type="ChEBI" id="CHEBI:59789"/>
        <dbReference type="ChEBI" id="CHEBI:64428"/>
        <dbReference type="ChEBI" id="CHEBI:73599"/>
        <dbReference type="EC" id="2.8.4.4"/>
    </reaction>
</comment>
<dbReference type="CDD" id="cd01335">
    <property type="entry name" value="Radical_SAM"/>
    <property type="match status" value="1"/>
</dbReference>
<sequence>MKIGVISLGCSKNLVDSEILLGKLKSAGVELTSDINSADYVVINTCGFIEDAKSESIDTILEVVDSGKRVLVMGCLVERYKKELEREIPEVEAYFGTQSWDEILAHLKLKPKYSRSHRVLTTPGAYAYLKIAEGCNRLCSFCAIPRIRGRHVSRPIEDVISEVKDLAERGVKEINVVSQDTTYYGKDLYRDFKLIDLLREIEKVEGIEWVRLLYLYPTEVSDDLLSHIKDSEKVVPYFDMPIQHISDSVLRSMRRGYGERFVRELIEKIRKSIPDAVLRTTLIVGYPEEREEDFNRLRNFMEEGHFHWLGVFTYSPEEDTHAFHLGDPVPRELKEERKTALMEVQRNVTYQKNKGFVGKRLKVLVDGFSEEFSFVPRGRVYFQAPEVDGVIYIETEKPVKVGDLVEVEVTQAADYDLGGTVIRNSEYIDIT</sequence>
<dbReference type="RefSeq" id="WP_121009894.1">
    <property type="nucleotide sequence ID" value="NZ_RCCJ01000001.1"/>
</dbReference>
<dbReference type="InterPro" id="IPR013848">
    <property type="entry name" value="Methylthiotransferase_N"/>
</dbReference>
<dbReference type="FunFam" id="2.40.50.140:FF:000210">
    <property type="entry name" value="Ribosomal protein S12 methylthiotransferase RimO"/>
    <property type="match status" value="1"/>
</dbReference>
<keyword evidence="7 8" id="KW-0411">Iron-sulfur</keyword>
<dbReference type="InterPro" id="IPR058240">
    <property type="entry name" value="rSAM_sf"/>
</dbReference>
<feature type="binding site" evidence="8">
    <location>
        <position position="142"/>
    </location>
    <ligand>
        <name>[4Fe-4S] cluster</name>
        <dbReference type="ChEBI" id="CHEBI:49883"/>
        <label>2</label>
        <note>4Fe-4S-S-AdoMet</note>
    </ligand>
</feature>
<dbReference type="Gene3D" id="3.40.50.12160">
    <property type="entry name" value="Methylthiotransferase, N-terminal domain"/>
    <property type="match status" value="1"/>
</dbReference>
<organism evidence="12 13">
    <name type="scientific">Hydrogenivirga caldilitoris</name>
    <dbReference type="NCBI Taxonomy" id="246264"/>
    <lineage>
        <taxon>Bacteria</taxon>
        <taxon>Pseudomonadati</taxon>
        <taxon>Aquificota</taxon>
        <taxon>Aquificia</taxon>
        <taxon>Aquificales</taxon>
        <taxon>Aquificaceae</taxon>
        <taxon>Hydrogenivirga</taxon>
    </lineage>
</organism>
<dbReference type="InterPro" id="IPR038135">
    <property type="entry name" value="Methylthiotransferase_N_sf"/>
</dbReference>
<feature type="binding site" evidence="8">
    <location>
        <position position="10"/>
    </location>
    <ligand>
        <name>[4Fe-4S] cluster</name>
        <dbReference type="ChEBI" id="CHEBI:49883"/>
        <label>1</label>
    </ligand>
</feature>
<evidence type="ECO:0000256" key="7">
    <source>
        <dbReference type="ARBA" id="ARBA00023014"/>
    </source>
</evidence>
<dbReference type="SFLD" id="SFLDG01061">
    <property type="entry name" value="methylthiotransferase"/>
    <property type="match status" value="1"/>
</dbReference>
<evidence type="ECO:0000256" key="2">
    <source>
        <dbReference type="ARBA" id="ARBA00022490"/>
    </source>
</evidence>
<dbReference type="Pfam" id="PF00919">
    <property type="entry name" value="UPF0004"/>
    <property type="match status" value="1"/>
</dbReference>
<gene>
    <name evidence="8" type="primary">rimO</name>
    <name evidence="12" type="ORF">BCF55_0647</name>
</gene>
<reference evidence="12 13" key="1">
    <citation type="submission" date="2018-10" db="EMBL/GenBank/DDBJ databases">
        <title>Genomic Encyclopedia of Archaeal and Bacterial Type Strains, Phase II (KMG-II): from individual species to whole genera.</title>
        <authorList>
            <person name="Goeker M."/>
        </authorList>
    </citation>
    <scope>NUCLEOTIDE SEQUENCE [LARGE SCALE GENOMIC DNA]</scope>
    <source>
        <strain evidence="12 13">DSM 16510</strain>
    </source>
</reference>
<comment type="function">
    <text evidence="8">Catalyzes the methylthiolation of an aspartic acid residue of ribosomal protein uS12.</text>
</comment>
<dbReference type="InterPro" id="IPR007197">
    <property type="entry name" value="rSAM"/>
</dbReference>
<keyword evidence="1 8" id="KW-0004">4Fe-4S</keyword>
<dbReference type="EC" id="2.8.4.4" evidence="8"/>
<keyword evidence="13" id="KW-1185">Reference proteome</keyword>
<keyword evidence="5 8" id="KW-0479">Metal-binding</keyword>
<dbReference type="Pfam" id="PF04055">
    <property type="entry name" value="Radical_SAM"/>
    <property type="match status" value="1"/>
</dbReference>
<dbReference type="SFLD" id="SFLDG01082">
    <property type="entry name" value="B12-binding_domain_containing"/>
    <property type="match status" value="1"/>
</dbReference>
<dbReference type="OrthoDB" id="9805215at2"/>
<keyword evidence="6 8" id="KW-0408">Iron</keyword>
<protein>
    <recommendedName>
        <fullName evidence="8">Ribosomal protein uS12 methylthiotransferase RimO</fullName>
        <shortName evidence="8">uS12 MTTase</shortName>
        <shortName evidence="8">uS12 methylthiotransferase</shortName>
        <ecNumber evidence="8">2.8.4.4</ecNumber>
    </recommendedName>
    <alternativeName>
        <fullName evidence="8">Ribosomal protein uS12 (aspartate-C(3))-methylthiotransferase</fullName>
    </alternativeName>
    <alternativeName>
        <fullName evidence="8">Ribosome maturation factor RimO</fullName>
    </alternativeName>
</protein>
<dbReference type="InterPro" id="IPR006638">
    <property type="entry name" value="Elp3/MiaA/NifB-like_rSAM"/>
</dbReference>
<comment type="cofactor">
    <cofactor evidence="8">
        <name>[4Fe-4S] cluster</name>
        <dbReference type="ChEBI" id="CHEBI:49883"/>
    </cofactor>
    <text evidence="8">Binds 2 [4Fe-4S] clusters. One cluster is coordinated with 3 cysteines and an exchangeable S-adenosyl-L-methionine.</text>
</comment>
<keyword evidence="2 8" id="KW-0963">Cytoplasm</keyword>
<evidence type="ECO:0000256" key="5">
    <source>
        <dbReference type="ARBA" id="ARBA00022723"/>
    </source>
</evidence>
<dbReference type="GO" id="GO:0046872">
    <property type="term" value="F:metal ion binding"/>
    <property type="evidence" value="ECO:0007669"/>
    <property type="project" value="UniProtKB-KW"/>
</dbReference>
<dbReference type="InterPro" id="IPR023404">
    <property type="entry name" value="rSAM_horseshoe"/>
</dbReference>
<feature type="domain" description="Radical SAM core" evidence="11">
    <location>
        <begin position="121"/>
        <end position="351"/>
    </location>
</feature>
<evidence type="ECO:0000256" key="4">
    <source>
        <dbReference type="ARBA" id="ARBA00022691"/>
    </source>
</evidence>
<dbReference type="PANTHER" id="PTHR43837:SF1">
    <property type="entry name" value="RIBOSOMAL PROTEIN US12 METHYLTHIOTRANSFERASE RIMO"/>
    <property type="match status" value="1"/>
</dbReference>
<dbReference type="PROSITE" id="PS50926">
    <property type="entry name" value="TRAM"/>
    <property type="match status" value="1"/>
</dbReference>
<dbReference type="GO" id="GO:0035599">
    <property type="term" value="F:aspartic acid methylthiotransferase activity"/>
    <property type="evidence" value="ECO:0007669"/>
    <property type="project" value="TreeGrafter"/>
</dbReference>
<feature type="binding site" evidence="8">
    <location>
        <position position="139"/>
    </location>
    <ligand>
        <name>[4Fe-4S] cluster</name>
        <dbReference type="ChEBI" id="CHEBI:49883"/>
        <label>2</label>
        <note>4Fe-4S-S-AdoMet</note>
    </ligand>
</feature>
<dbReference type="Gene3D" id="2.40.50.140">
    <property type="entry name" value="Nucleic acid-binding proteins"/>
    <property type="match status" value="1"/>
</dbReference>
<dbReference type="PROSITE" id="PS51918">
    <property type="entry name" value="RADICAL_SAM"/>
    <property type="match status" value="1"/>
</dbReference>
<dbReference type="FunFam" id="3.40.50.12160:FF:000002">
    <property type="entry name" value="Ribosomal protein S12 methylthiotransferase RimO"/>
    <property type="match status" value="1"/>
</dbReference>